<feature type="compositionally biased region" description="Low complexity" evidence="1">
    <location>
        <begin position="19"/>
        <end position="43"/>
    </location>
</feature>
<evidence type="ECO:0000313" key="2">
    <source>
        <dbReference type="EMBL" id="OSM02304.1"/>
    </source>
</evidence>
<comment type="caution">
    <text evidence="2">The sequence shown here is derived from an EMBL/GenBank/DDBJ whole genome shotgun (WGS) entry which is preliminary data.</text>
</comment>
<organism evidence="2 3">
    <name type="scientific">Magnetofaba australis IT-1</name>
    <dbReference type="NCBI Taxonomy" id="1434232"/>
    <lineage>
        <taxon>Bacteria</taxon>
        <taxon>Pseudomonadati</taxon>
        <taxon>Pseudomonadota</taxon>
        <taxon>Magnetococcia</taxon>
        <taxon>Magnetococcales</taxon>
        <taxon>Magnetococcaceae</taxon>
        <taxon>Magnetofaba</taxon>
    </lineage>
</organism>
<dbReference type="Proteomes" id="UP000194003">
    <property type="component" value="Unassembled WGS sequence"/>
</dbReference>
<keyword evidence="3" id="KW-1185">Reference proteome</keyword>
<evidence type="ECO:0000313" key="3">
    <source>
        <dbReference type="Proteomes" id="UP000194003"/>
    </source>
</evidence>
<feature type="region of interest" description="Disordered" evidence="1">
    <location>
        <begin position="1"/>
        <end position="56"/>
    </location>
</feature>
<proteinExistence type="predicted"/>
<name>A0A1Y2K5A9_9PROT</name>
<gene>
    <name evidence="2" type="ORF">MAIT1_05388</name>
</gene>
<evidence type="ECO:0000256" key="1">
    <source>
        <dbReference type="SAM" id="MobiDB-lite"/>
    </source>
</evidence>
<reference evidence="2 3" key="1">
    <citation type="journal article" date="2016" name="BMC Genomics">
        <title>Combined genomic and structural analyses of a cultured magnetotactic bacterium reveals its niche adaptation to a dynamic environment.</title>
        <authorList>
            <person name="Araujo A.C."/>
            <person name="Morillo V."/>
            <person name="Cypriano J."/>
            <person name="Teixeira L.C."/>
            <person name="Leao P."/>
            <person name="Lyra S."/>
            <person name="Almeida L.G."/>
            <person name="Bazylinski D.A."/>
            <person name="Vasconcellos A.T."/>
            <person name="Abreu F."/>
            <person name="Lins U."/>
        </authorList>
    </citation>
    <scope>NUCLEOTIDE SEQUENCE [LARGE SCALE GENOMIC DNA]</scope>
    <source>
        <strain evidence="2 3">IT-1</strain>
    </source>
</reference>
<dbReference type="AlphaFoldDB" id="A0A1Y2K5A9"/>
<dbReference type="STRING" id="1434232.MAIT1_05388"/>
<sequence length="56" mass="5896">MGQQGMAPSNCGGQGQMGHQGMMPPPQNGMNQGQMGRMGQQGQMPPPPPDMQQSNQ</sequence>
<accession>A0A1Y2K5A9</accession>
<dbReference type="EMBL" id="LVJN01000020">
    <property type="protein sequence ID" value="OSM02304.1"/>
    <property type="molecule type" value="Genomic_DNA"/>
</dbReference>
<protein>
    <submittedName>
        <fullName evidence="2">Uncharacterized protein</fullName>
    </submittedName>
</protein>